<dbReference type="GO" id="GO:0046872">
    <property type="term" value="F:metal ion binding"/>
    <property type="evidence" value="ECO:0007669"/>
    <property type="project" value="UniProtKB-KW"/>
</dbReference>
<dbReference type="STRING" id="1581680.BN1209_1061"/>
<dbReference type="HOGENOM" id="CLU_064194_2_2_4"/>
<dbReference type="PANTHER" id="PTHR43212">
    <property type="entry name" value="QUERCETIN 2,3-DIOXYGENASE"/>
    <property type="match status" value="1"/>
</dbReference>
<comment type="similarity">
    <text evidence="1 3">Belongs to the pirin family.</text>
</comment>
<dbReference type="CDD" id="cd02910">
    <property type="entry name" value="cupin_Yhhw_N"/>
    <property type="match status" value="1"/>
</dbReference>
<dbReference type="KEGG" id="mbac:BN1209_1061"/>
<dbReference type="EC" id="1.13.11.24" evidence="6"/>
<dbReference type="SUPFAM" id="SSF51182">
    <property type="entry name" value="RmlC-like cupins"/>
    <property type="match status" value="1"/>
</dbReference>
<feature type="binding site" evidence="2">
    <location>
        <position position="102"/>
    </location>
    <ligand>
        <name>Fe cation</name>
        <dbReference type="ChEBI" id="CHEBI:24875"/>
    </ligand>
</feature>
<accession>A0A0B7J023</accession>
<feature type="binding site" evidence="2">
    <location>
        <position position="56"/>
    </location>
    <ligand>
        <name>Fe cation</name>
        <dbReference type="ChEBI" id="CHEBI:24875"/>
    </ligand>
</feature>
<comment type="cofactor">
    <cofactor evidence="2">
        <name>Fe cation</name>
        <dbReference type="ChEBI" id="CHEBI:24875"/>
    </cofactor>
    <text evidence="2">Binds 1 Fe cation per subunit.</text>
</comment>
<gene>
    <name evidence="6" type="ORF">BN1209_1061</name>
</gene>
<dbReference type="Pfam" id="PF17954">
    <property type="entry name" value="Pirin_C_2"/>
    <property type="match status" value="1"/>
</dbReference>
<evidence type="ECO:0000256" key="1">
    <source>
        <dbReference type="ARBA" id="ARBA00008416"/>
    </source>
</evidence>
<dbReference type="InterPro" id="IPR041602">
    <property type="entry name" value="Quercetinase_C"/>
</dbReference>
<dbReference type="PANTHER" id="PTHR43212:SF3">
    <property type="entry name" value="QUERCETIN 2,3-DIOXYGENASE"/>
    <property type="match status" value="1"/>
</dbReference>
<dbReference type="AlphaFoldDB" id="A0A0B7J023"/>
<dbReference type="GO" id="GO:0008127">
    <property type="term" value="F:quercetin 2,3-dioxygenase activity"/>
    <property type="evidence" value="ECO:0007669"/>
    <property type="project" value="UniProtKB-EC"/>
</dbReference>
<feature type="domain" description="Pirin N-terminal" evidence="4">
    <location>
        <begin position="8"/>
        <end position="118"/>
    </location>
</feature>
<keyword evidence="2" id="KW-0479">Metal-binding</keyword>
<feature type="binding site" evidence="2">
    <location>
        <position position="100"/>
    </location>
    <ligand>
        <name>Fe cation</name>
        <dbReference type="ChEBI" id="CHEBI:24875"/>
    </ligand>
</feature>
<keyword evidence="2" id="KW-0408">Iron</keyword>
<feature type="domain" description="Quercetin 2,3-dioxygenase C-terminal cupin" evidence="5">
    <location>
        <begin position="145"/>
        <end position="230"/>
    </location>
</feature>
<dbReference type="InterPro" id="IPR014710">
    <property type="entry name" value="RmlC-like_jellyroll"/>
</dbReference>
<dbReference type="InterPro" id="IPR012093">
    <property type="entry name" value="Pirin"/>
</dbReference>
<evidence type="ECO:0000259" key="4">
    <source>
        <dbReference type="Pfam" id="PF02678"/>
    </source>
</evidence>
<dbReference type="EMBL" id="LN794158">
    <property type="protein sequence ID" value="CEN56102.1"/>
    <property type="molecule type" value="Genomic_DNA"/>
</dbReference>
<evidence type="ECO:0000313" key="6">
    <source>
        <dbReference type="EMBL" id="CEN56102.1"/>
    </source>
</evidence>
<name>A0A0B7J023_9PROT</name>
<protein>
    <submittedName>
        <fullName evidence="6">Putative Quercetin 2,3-dioxygenase</fullName>
        <ecNumber evidence="6">1.13.11.24</ecNumber>
    </submittedName>
</protein>
<dbReference type="Gene3D" id="2.60.120.10">
    <property type="entry name" value="Jelly Rolls"/>
    <property type="match status" value="2"/>
</dbReference>
<keyword evidence="6" id="KW-0560">Oxidoreductase</keyword>
<organism evidence="6 7">
    <name type="scientific">Candidatus Methylopumilus turicensis</name>
    <dbReference type="NCBI Taxonomy" id="1581680"/>
    <lineage>
        <taxon>Bacteria</taxon>
        <taxon>Pseudomonadati</taxon>
        <taxon>Pseudomonadota</taxon>
        <taxon>Betaproteobacteria</taxon>
        <taxon>Nitrosomonadales</taxon>
        <taxon>Methylophilaceae</taxon>
        <taxon>Candidatus Methylopumilus</taxon>
    </lineage>
</organism>
<evidence type="ECO:0000256" key="2">
    <source>
        <dbReference type="PIRSR" id="PIRSR006232-1"/>
    </source>
</evidence>
<evidence type="ECO:0000256" key="3">
    <source>
        <dbReference type="RuleBase" id="RU003457"/>
    </source>
</evidence>
<dbReference type="Proteomes" id="UP000056322">
    <property type="component" value="Chromosome 1"/>
</dbReference>
<dbReference type="InterPro" id="IPR003829">
    <property type="entry name" value="Pirin_N_dom"/>
</dbReference>
<reference evidence="7" key="1">
    <citation type="submission" date="2014-12" db="EMBL/GenBank/DDBJ databases">
        <authorList>
            <person name="Salcher M.M."/>
        </authorList>
    </citation>
    <scope>NUCLEOTIDE SEQUENCE [LARGE SCALE GENOMIC DNA]</scope>
    <source>
        <strain evidence="7">MMS-10A-171</strain>
    </source>
</reference>
<sequence length="233" mass="26156">MEVRRSASRGHANHGWLDSYHSFSFNQYYDPARMAFSVLRVINEDIVAPTRGFGMHPHQNMEIITYMLGGELAHQDSLGNGSTIRAGDVQRMTAGSGIVHAEMNQSITEAAHLLQIWLTPSKDGLEPSYEDKRIDPHRKLNQWCLIASHDAREDSLLIHQDVNLWATYLHAGHSLDYQAPKGRSAYVQLARGRLRVNGEWLEQGDAIVLETSIDLSLNAETDAEVLLFDLPKA</sequence>
<dbReference type="Pfam" id="PF02678">
    <property type="entry name" value="Pirin"/>
    <property type="match status" value="1"/>
</dbReference>
<proteinExistence type="inferred from homology"/>
<keyword evidence="6" id="KW-0223">Dioxygenase</keyword>
<dbReference type="InterPro" id="IPR011051">
    <property type="entry name" value="RmlC_Cupin_sf"/>
</dbReference>
<dbReference type="PIRSF" id="PIRSF006232">
    <property type="entry name" value="Pirin"/>
    <property type="match status" value="1"/>
</dbReference>
<keyword evidence="7" id="KW-1185">Reference proteome</keyword>
<feature type="binding site" evidence="2">
    <location>
        <position position="58"/>
    </location>
    <ligand>
        <name>Fe cation</name>
        <dbReference type="ChEBI" id="CHEBI:24875"/>
    </ligand>
</feature>
<evidence type="ECO:0000259" key="5">
    <source>
        <dbReference type="Pfam" id="PF17954"/>
    </source>
</evidence>
<evidence type="ECO:0000313" key="7">
    <source>
        <dbReference type="Proteomes" id="UP000056322"/>
    </source>
</evidence>